<gene>
    <name evidence="3" type="ORF">K435DRAFT_842994</name>
</gene>
<evidence type="ECO:0000256" key="1">
    <source>
        <dbReference type="SAM" id="MobiDB-lite"/>
    </source>
</evidence>
<dbReference type="SUPFAM" id="SSF49870">
    <property type="entry name" value="Osmotin, thaumatin-like protein"/>
    <property type="match status" value="1"/>
</dbReference>
<dbReference type="InterPro" id="IPR037176">
    <property type="entry name" value="Osmotin/thaumatin-like_sf"/>
</dbReference>
<accession>A0A4S8LBF2</accession>
<dbReference type="OrthoDB" id="430315at2759"/>
<sequence>MFNSGKLVFLLTAATMVSASSLNINNKCDRAVTVQIAVPGGTRPDVSIPAGQSAGGAQGIPQDGNGIALSFVTDPAQTNKAMSRAEVNFTPGNPAGAAFINLSNLYGYSVATELTGSGCADYVCNIGSGCPVPGPTGSCASPCCNDFNSCQGASSCPPGSRGDVGGGPGPHADFYQGACPNSYAWGDEDSDEPTRNLGSNCSGDDIQVTLCPGKPSSQL</sequence>
<dbReference type="Gene3D" id="2.60.110.10">
    <property type="entry name" value="Thaumatin"/>
    <property type="match status" value="1"/>
</dbReference>
<evidence type="ECO:0000256" key="2">
    <source>
        <dbReference type="SAM" id="SignalP"/>
    </source>
</evidence>
<keyword evidence="2" id="KW-0732">Signal</keyword>
<dbReference type="AlphaFoldDB" id="A0A4S8LBF2"/>
<organism evidence="3 4">
    <name type="scientific">Dendrothele bispora (strain CBS 962.96)</name>
    <dbReference type="NCBI Taxonomy" id="1314807"/>
    <lineage>
        <taxon>Eukaryota</taxon>
        <taxon>Fungi</taxon>
        <taxon>Dikarya</taxon>
        <taxon>Basidiomycota</taxon>
        <taxon>Agaricomycotina</taxon>
        <taxon>Agaricomycetes</taxon>
        <taxon>Agaricomycetidae</taxon>
        <taxon>Agaricales</taxon>
        <taxon>Agaricales incertae sedis</taxon>
        <taxon>Dendrothele</taxon>
    </lineage>
</organism>
<dbReference type="EMBL" id="ML179510">
    <property type="protein sequence ID" value="THU86154.1"/>
    <property type="molecule type" value="Genomic_DNA"/>
</dbReference>
<evidence type="ECO:0000313" key="4">
    <source>
        <dbReference type="Proteomes" id="UP000297245"/>
    </source>
</evidence>
<evidence type="ECO:0000313" key="3">
    <source>
        <dbReference type="EMBL" id="THU86154.1"/>
    </source>
</evidence>
<protein>
    <recommendedName>
        <fullName evidence="5">Osmotin, thaumatin-like protein</fullName>
    </recommendedName>
</protein>
<feature type="signal peptide" evidence="2">
    <location>
        <begin position="1"/>
        <end position="19"/>
    </location>
</feature>
<feature type="chain" id="PRO_5020345033" description="Osmotin, thaumatin-like protein" evidence="2">
    <location>
        <begin position="20"/>
        <end position="219"/>
    </location>
</feature>
<reference evidence="3 4" key="1">
    <citation type="journal article" date="2019" name="Nat. Ecol. Evol.">
        <title>Megaphylogeny resolves global patterns of mushroom evolution.</title>
        <authorList>
            <person name="Varga T."/>
            <person name="Krizsan K."/>
            <person name="Foldi C."/>
            <person name="Dima B."/>
            <person name="Sanchez-Garcia M."/>
            <person name="Sanchez-Ramirez S."/>
            <person name="Szollosi G.J."/>
            <person name="Szarkandi J.G."/>
            <person name="Papp V."/>
            <person name="Albert L."/>
            <person name="Andreopoulos W."/>
            <person name="Angelini C."/>
            <person name="Antonin V."/>
            <person name="Barry K.W."/>
            <person name="Bougher N.L."/>
            <person name="Buchanan P."/>
            <person name="Buyck B."/>
            <person name="Bense V."/>
            <person name="Catcheside P."/>
            <person name="Chovatia M."/>
            <person name="Cooper J."/>
            <person name="Damon W."/>
            <person name="Desjardin D."/>
            <person name="Finy P."/>
            <person name="Geml J."/>
            <person name="Haridas S."/>
            <person name="Hughes K."/>
            <person name="Justo A."/>
            <person name="Karasinski D."/>
            <person name="Kautmanova I."/>
            <person name="Kiss B."/>
            <person name="Kocsube S."/>
            <person name="Kotiranta H."/>
            <person name="LaButti K.M."/>
            <person name="Lechner B.E."/>
            <person name="Liimatainen K."/>
            <person name="Lipzen A."/>
            <person name="Lukacs Z."/>
            <person name="Mihaltcheva S."/>
            <person name="Morgado L.N."/>
            <person name="Niskanen T."/>
            <person name="Noordeloos M.E."/>
            <person name="Ohm R.A."/>
            <person name="Ortiz-Santana B."/>
            <person name="Ovrebo C."/>
            <person name="Racz N."/>
            <person name="Riley R."/>
            <person name="Savchenko A."/>
            <person name="Shiryaev A."/>
            <person name="Soop K."/>
            <person name="Spirin V."/>
            <person name="Szebenyi C."/>
            <person name="Tomsovsky M."/>
            <person name="Tulloss R.E."/>
            <person name="Uehling J."/>
            <person name="Grigoriev I.V."/>
            <person name="Vagvolgyi C."/>
            <person name="Papp T."/>
            <person name="Martin F.M."/>
            <person name="Miettinen O."/>
            <person name="Hibbett D.S."/>
            <person name="Nagy L.G."/>
        </authorList>
    </citation>
    <scope>NUCLEOTIDE SEQUENCE [LARGE SCALE GENOMIC DNA]</scope>
    <source>
        <strain evidence="3 4">CBS 962.96</strain>
    </source>
</reference>
<proteinExistence type="predicted"/>
<keyword evidence="4" id="KW-1185">Reference proteome</keyword>
<name>A0A4S8LBF2_DENBC</name>
<feature type="region of interest" description="Disordered" evidence="1">
    <location>
        <begin position="184"/>
        <end position="203"/>
    </location>
</feature>
<evidence type="ECO:0008006" key="5">
    <source>
        <dbReference type="Google" id="ProtNLM"/>
    </source>
</evidence>
<dbReference type="Proteomes" id="UP000297245">
    <property type="component" value="Unassembled WGS sequence"/>
</dbReference>